<dbReference type="Proteomes" id="UP000254808">
    <property type="component" value="Chromosome"/>
</dbReference>
<reference evidence="1 2" key="1">
    <citation type="submission" date="2018-03" db="EMBL/GenBank/DDBJ databases">
        <title>Phenotypic and genomic properties of Cyclonatronum proteinivorum gen. nov., sp. nov., a haloalkaliphilic bacteroidete from soda lakes possessing Na+-translocating rhodopsin.</title>
        <authorList>
            <person name="Toshchakov S.V."/>
            <person name="Korzhenkov A."/>
            <person name="Samarov N.I."/>
            <person name="Kublanov I.V."/>
            <person name="Muntyan M.S."/>
            <person name="Sorokin D.Y."/>
        </authorList>
    </citation>
    <scope>NUCLEOTIDE SEQUENCE [LARGE SCALE GENOMIC DNA]</scope>
    <source>
        <strain evidence="1 2">Omega</strain>
    </source>
</reference>
<dbReference type="KEGG" id="cprv:CYPRO_0661"/>
<protein>
    <submittedName>
        <fullName evidence="1">Uncharacterized protein</fullName>
    </submittedName>
</protein>
<accession>A0A345UHJ3</accession>
<sequence>MIYINNIHAKLIFICWVIVFVVSSCGPTEKVHRIDLEDTFQDEISRDTNDDVETAENLPDVFFIGGIVSEPVVVNGDTTFVPLPDVTIEIRDESRFLFARANTGLRGQFYVEHRNIQPGREYFIMLVTRDRRATDLINYNFELHSDMSIIVAENFISFRGSDWDDRAILRGSTVPPRTEQ</sequence>
<evidence type="ECO:0000313" key="1">
    <source>
        <dbReference type="EMBL" id="AXI99944.1"/>
    </source>
</evidence>
<dbReference type="EMBL" id="CP027806">
    <property type="protein sequence ID" value="AXI99944.1"/>
    <property type="molecule type" value="Genomic_DNA"/>
</dbReference>
<evidence type="ECO:0000313" key="2">
    <source>
        <dbReference type="Proteomes" id="UP000254808"/>
    </source>
</evidence>
<name>A0A345UHJ3_9BACT</name>
<gene>
    <name evidence="1" type="ORF">CYPRO_0661</name>
</gene>
<dbReference type="RefSeq" id="WP_114983266.1">
    <property type="nucleotide sequence ID" value="NZ_CP027806.1"/>
</dbReference>
<dbReference type="AlphaFoldDB" id="A0A345UHJ3"/>
<keyword evidence="2" id="KW-1185">Reference proteome</keyword>
<organism evidence="1 2">
    <name type="scientific">Cyclonatronum proteinivorum</name>
    <dbReference type="NCBI Taxonomy" id="1457365"/>
    <lineage>
        <taxon>Bacteria</taxon>
        <taxon>Pseudomonadati</taxon>
        <taxon>Balneolota</taxon>
        <taxon>Balneolia</taxon>
        <taxon>Balneolales</taxon>
        <taxon>Cyclonatronaceae</taxon>
        <taxon>Cyclonatronum</taxon>
    </lineage>
</organism>
<proteinExistence type="predicted"/>